<dbReference type="PROSITE" id="PS50943">
    <property type="entry name" value="HTH_CROC1"/>
    <property type="match status" value="1"/>
</dbReference>
<dbReference type="InterPro" id="IPR010982">
    <property type="entry name" value="Lambda_DNA-bd_dom_sf"/>
</dbReference>
<feature type="compositionally biased region" description="Polar residues" evidence="1">
    <location>
        <begin position="104"/>
        <end position="117"/>
    </location>
</feature>
<evidence type="ECO:0000313" key="4">
    <source>
        <dbReference type="Proteomes" id="UP000319210"/>
    </source>
</evidence>
<reference evidence="3 4" key="1">
    <citation type="submission" date="2019-06" db="EMBL/GenBank/DDBJ databases">
        <title>Whole genome shotgun sequence of Streptomyces cacaoi subsp. cacaoi NBRC 12748.</title>
        <authorList>
            <person name="Hosoyama A."/>
            <person name="Uohara A."/>
            <person name="Ohji S."/>
            <person name="Ichikawa N."/>
        </authorList>
    </citation>
    <scope>NUCLEOTIDE SEQUENCE [LARGE SCALE GENOMIC DNA]</scope>
    <source>
        <strain evidence="3 4">NBRC 12748</strain>
    </source>
</reference>
<keyword evidence="4" id="KW-1185">Reference proteome</keyword>
<feature type="domain" description="HTH cro/C1-type" evidence="2">
    <location>
        <begin position="21"/>
        <end position="66"/>
    </location>
</feature>
<dbReference type="Proteomes" id="UP000319210">
    <property type="component" value="Unassembled WGS sequence"/>
</dbReference>
<dbReference type="GO" id="GO:0003677">
    <property type="term" value="F:DNA binding"/>
    <property type="evidence" value="ECO:0007669"/>
    <property type="project" value="InterPro"/>
</dbReference>
<evidence type="ECO:0000256" key="1">
    <source>
        <dbReference type="SAM" id="MobiDB-lite"/>
    </source>
</evidence>
<feature type="compositionally biased region" description="Basic residues" evidence="1">
    <location>
        <begin position="118"/>
        <end position="131"/>
    </location>
</feature>
<dbReference type="SUPFAM" id="SSF47413">
    <property type="entry name" value="lambda repressor-like DNA-binding domains"/>
    <property type="match status" value="1"/>
</dbReference>
<name>A0A4Y3QVC9_STRCI</name>
<dbReference type="Pfam" id="PF01381">
    <property type="entry name" value="HTH_3"/>
    <property type="match status" value="1"/>
</dbReference>
<dbReference type="AlphaFoldDB" id="A0A4Y3QVC9"/>
<dbReference type="RefSeq" id="WP_371863899.1">
    <property type="nucleotide sequence ID" value="NZ_BJMM01000004.1"/>
</dbReference>
<gene>
    <name evidence="3" type="ORF">SCA03_14500</name>
</gene>
<proteinExistence type="predicted"/>
<comment type="caution">
    <text evidence="3">The sequence shown here is derived from an EMBL/GenBank/DDBJ whole genome shotgun (WGS) entry which is preliminary data.</text>
</comment>
<feature type="region of interest" description="Disordered" evidence="1">
    <location>
        <begin position="94"/>
        <end position="131"/>
    </location>
</feature>
<evidence type="ECO:0000313" key="3">
    <source>
        <dbReference type="EMBL" id="GEB48899.1"/>
    </source>
</evidence>
<sequence length="131" mass="14063">MSNWADLTTGRRIKALRGSDLTQQGLAEAAGVSYALVQKAEQDRGELSVGSLLKLAAALCTDVGVILGQQAPRRGMSRDTRAAVRRLSDAVHDSALDARRGTGDPSTLSERAPSSWSSRRKRARCSRPCAR</sequence>
<protein>
    <recommendedName>
        <fullName evidence="2">HTH cro/C1-type domain-containing protein</fullName>
    </recommendedName>
</protein>
<accession>A0A4Y3QVC9</accession>
<evidence type="ECO:0000259" key="2">
    <source>
        <dbReference type="PROSITE" id="PS50943"/>
    </source>
</evidence>
<dbReference type="Gene3D" id="1.10.260.40">
    <property type="entry name" value="lambda repressor-like DNA-binding domains"/>
    <property type="match status" value="1"/>
</dbReference>
<dbReference type="InterPro" id="IPR001387">
    <property type="entry name" value="Cro/C1-type_HTH"/>
</dbReference>
<organism evidence="3 4">
    <name type="scientific">Streptomyces cacaoi</name>
    <dbReference type="NCBI Taxonomy" id="1898"/>
    <lineage>
        <taxon>Bacteria</taxon>
        <taxon>Bacillati</taxon>
        <taxon>Actinomycetota</taxon>
        <taxon>Actinomycetes</taxon>
        <taxon>Kitasatosporales</taxon>
        <taxon>Streptomycetaceae</taxon>
        <taxon>Streptomyces</taxon>
    </lineage>
</organism>
<dbReference type="SMART" id="SM00530">
    <property type="entry name" value="HTH_XRE"/>
    <property type="match status" value="1"/>
</dbReference>
<dbReference type="CDD" id="cd00093">
    <property type="entry name" value="HTH_XRE"/>
    <property type="match status" value="1"/>
</dbReference>
<dbReference type="EMBL" id="BJMM01000004">
    <property type="protein sequence ID" value="GEB48899.1"/>
    <property type="molecule type" value="Genomic_DNA"/>
</dbReference>